<dbReference type="Gene3D" id="3.40.50.300">
    <property type="entry name" value="P-loop containing nucleotide triphosphate hydrolases"/>
    <property type="match status" value="1"/>
</dbReference>
<dbReference type="EMBL" id="JAVRHT010000034">
    <property type="protein sequence ID" value="MDT0632645.1"/>
    <property type="molecule type" value="Genomic_DNA"/>
</dbReference>
<dbReference type="Proteomes" id="UP001267426">
    <property type="component" value="Unassembled WGS sequence"/>
</dbReference>
<evidence type="ECO:0000313" key="1">
    <source>
        <dbReference type="EMBL" id="MDT0632645.1"/>
    </source>
</evidence>
<dbReference type="InterPro" id="IPR027417">
    <property type="entry name" value="P-loop_NTPase"/>
</dbReference>
<dbReference type="RefSeq" id="WP_311664729.1">
    <property type="nucleotide sequence ID" value="NZ_JAVRHT010000034.1"/>
</dbReference>
<evidence type="ECO:0000313" key="2">
    <source>
        <dbReference type="Proteomes" id="UP001267426"/>
    </source>
</evidence>
<dbReference type="SUPFAM" id="SSF52540">
    <property type="entry name" value="P-loop containing nucleoside triphosphate hydrolases"/>
    <property type="match status" value="1"/>
</dbReference>
<dbReference type="InterPro" id="IPR004948">
    <property type="entry name" value="Nuc-triphosphatase_THEP1"/>
</dbReference>
<name>A0ABU3BTS8_9BACT</name>
<dbReference type="Pfam" id="PF03266">
    <property type="entry name" value="NTPase_1"/>
    <property type="match status" value="1"/>
</dbReference>
<reference evidence="1 2" key="1">
    <citation type="submission" date="2023-09" db="EMBL/GenBank/DDBJ databases">
        <authorList>
            <person name="Rey-Velasco X."/>
        </authorList>
    </citation>
    <scope>NUCLEOTIDE SEQUENCE [LARGE SCALE GENOMIC DNA]</scope>
    <source>
        <strain evidence="1 2">F394</strain>
    </source>
</reference>
<keyword evidence="2" id="KW-1185">Reference proteome</keyword>
<sequence length="169" mass="17606">MIVVLTGPIQTGKTTALRRVFANGAIPGAAGVLQPVINGRRHVLSLASGETRPLEAEPGDEVVRVGRFAFSAATFAWARARVDSADSAGSWLVVDEVGPLELRGEGLADAVGPAIARARQPGSPRLLLVVRETLLDRAVADLGLSDADVVRLGDRLPGGPRLHPAQTAL</sequence>
<comment type="caution">
    <text evidence="1">The sequence shown here is derived from an EMBL/GenBank/DDBJ whole genome shotgun (WGS) entry which is preliminary data.</text>
</comment>
<organism evidence="1 2">
    <name type="scientific">Rubrivirga litoralis</name>
    <dbReference type="NCBI Taxonomy" id="3075598"/>
    <lineage>
        <taxon>Bacteria</taxon>
        <taxon>Pseudomonadati</taxon>
        <taxon>Rhodothermota</taxon>
        <taxon>Rhodothermia</taxon>
        <taxon>Rhodothermales</taxon>
        <taxon>Rubricoccaceae</taxon>
        <taxon>Rubrivirga</taxon>
    </lineage>
</organism>
<protein>
    <submittedName>
        <fullName evidence="1">Nucleoside-triphosphatase</fullName>
    </submittedName>
</protein>
<gene>
    <name evidence="1" type="ORF">RM540_12865</name>
</gene>
<proteinExistence type="predicted"/>
<accession>A0ABU3BTS8</accession>